<dbReference type="InterPro" id="IPR043203">
    <property type="entry name" value="VGCC_Ca_Na"/>
</dbReference>
<name>A0A3P7P7M4_DIBLA</name>
<evidence type="ECO:0000256" key="3">
    <source>
        <dbReference type="ARBA" id="ARBA00022989"/>
    </source>
</evidence>
<dbReference type="GO" id="GO:0001518">
    <property type="term" value="C:voltage-gated sodium channel complex"/>
    <property type="evidence" value="ECO:0007669"/>
    <property type="project" value="TreeGrafter"/>
</dbReference>
<dbReference type="GO" id="GO:0005248">
    <property type="term" value="F:voltage-gated sodium channel activity"/>
    <property type="evidence" value="ECO:0007669"/>
    <property type="project" value="TreeGrafter"/>
</dbReference>
<dbReference type="EMBL" id="UYRU01058084">
    <property type="protein sequence ID" value="VDN14036.1"/>
    <property type="molecule type" value="Genomic_DNA"/>
</dbReference>
<evidence type="ECO:0000313" key="8">
    <source>
        <dbReference type="Proteomes" id="UP000281553"/>
    </source>
</evidence>
<dbReference type="GO" id="GO:0086010">
    <property type="term" value="P:membrane depolarization during action potential"/>
    <property type="evidence" value="ECO:0007669"/>
    <property type="project" value="TreeGrafter"/>
</dbReference>
<evidence type="ECO:0000256" key="1">
    <source>
        <dbReference type="ARBA" id="ARBA00004141"/>
    </source>
</evidence>
<evidence type="ECO:0000256" key="5">
    <source>
        <dbReference type="SAM" id="MobiDB-lite"/>
    </source>
</evidence>
<protein>
    <recommendedName>
        <fullName evidence="6">Ion transport domain-containing protein</fullName>
    </recommendedName>
</protein>
<keyword evidence="2" id="KW-0812">Transmembrane</keyword>
<sequence>MENVLEKSEMNFDEEDPEDGTRAAAVAFISTDAPSAKLDQDHMQPAAERVGAGKDLDETREDEAEEEAEPELPENPSPIFMTGKKLIPVLSNRFCSRRYTGTPLEEMDDFYRNKRTGRGTDLIEYFHPKTQADAAGQAEFPDRMLCAQLTDVLYIYRLIFTVFYTCEACVKVIACGLIIDDFTYLRDAWNWLDFTVIMLA</sequence>
<comment type="subcellular location">
    <subcellularLocation>
        <location evidence="1">Membrane</location>
        <topology evidence="1">Multi-pass membrane protein</topology>
    </subcellularLocation>
</comment>
<dbReference type="PANTHER" id="PTHR10037">
    <property type="entry name" value="VOLTAGE-GATED CATION CHANNEL CALCIUM AND SODIUM"/>
    <property type="match status" value="1"/>
</dbReference>
<dbReference type="AlphaFoldDB" id="A0A3P7P7M4"/>
<dbReference type="SUPFAM" id="SSF81324">
    <property type="entry name" value="Voltage-gated potassium channels"/>
    <property type="match status" value="1"/>
</dbReference>
<gene>
    <name evidence="7" type="ORF">DILT_LOCUS9867</name>
</gene>
<feature type="compositionally biased region" description="Basic and acidic residues" evidence="5">
    <location>
        <begin position="1"/>
        <end position="10"/>
    </location>
</feature>
<evidence type="ECO:0000259" key="6">
    <source>
        <dbReference type="Pfam" id="PF00520"/>
    </source>
</evidence>
<dbReference type="PANTHER" id="PTHR10037:SF288">
    <property type="entry name" value="SODIUM CHANNEL PROTEIN PARA"/>
    <property type="match status" value="1"/>
</dbReference>
<dbReference type="Proteomes" id="UP000281553">
    <property type="component" value="Unassembled WGS sequence"/>
</dbReference>
<keyword evidence="4" id="KW-0472">Membrane</keyword>
<reference evidence="7 8" key="1">
    <citation type="submission" date="2018-11" db="EMBL/GenBank/DDBJ databases">
        <authorList>
            <consortium name="Pathogen Informatics"/>
        </authorList>
    </citation>
    <scope>NUCLEOTIDE SEQUENCE [LARGE SCALE GENOMIC DNA]</scope>
</reference>
<dbReference type="Pfam" id="PF00520">
    <property type="entry name" value="Ion_trans"/>
    <property type="match status" value="1"/>
</dbReference>
<dbReference type="Gene3D" id="1.20.120.350">
    <property type="entry name" value="Voltage-gated potassium channels. Chain C"/>
    <property type="match status" value="1"/>
</dbReference>
<dbReference type="OrthoDB" id="2984333at2759"/>
<feature type="region of interest" description="Disordered" evidence="5">
    <location>
        <begin position="1"/>
        <end position="78"/>
    </location>
</feature>
<feature type="compositionally biased region" description="Acidic residues" evidence="5">
    <location>
        <begin position="58"/>
        <end position="72"/>
    </location>
</feature>
<evidence type="ECO:0000313" key="7">
    <source>
        <dbReference type="EMBL" id="VDN14036.1"/>
    </source>
</evidence>
<feature type="domain" description="Ion transport" evidence="6">
    <location>
        <begin position="148"/>
        <end position="199"/>
    </location>
</feature>
<dbReference type="GO" id="GO:0019228">
    <property type="term" value="P:neuronal action potential"/>
    <property type="evidence" value="ECO:0007669"/>
    <property type="project" value="TreeGrafter"/>
</dbReference>
<dbReference type="InterPro" id="IPR005821">
    <property type="entry name" value="Ion_trans_dom"/>
</dbReference>
<keyword evidence="8" id="KW-1185">Reference proteome</keyword>
<evidence type="ECO:0000256" key="2">
    <source>
        <dbReference type="ARBA" id="ARBA00022692"/>
    </source>
</evidence>
<accession>A0A3P7P7M4</accession>
<dbReference type="InterPro" id="IPR027359">
    <property type="entry name" value="Volt_channel_dom_sf"/>
</dbReference>
<evidence type="ECO:0000256" key="4">
    <source>
        <dbReference type="ARBA" id="ARBA00023136"/>
    </source>
</evidence>
<keyword evidence="3" id="KW-1133">Transmembrane helix</keyword>
<proteinExistence type="predicted"/>
<organism evidence="7 8">
    <name type="scientific">Dibothriocephalus latus</name>
    <name type="common">Fish tapeworm</name>
    <name type="synonym">Diphyllobothrium latum</name>
    <dbReference type="NCBI Taxonomy" id="60516"/>
    <lineage>
        <taxon>Eukaryota</taxon>
        <taxon>Metazoa</taxon>
        <taxon>Spiralia</taxon>
        <taxon>Lophotrochozoa</taxon>
        <taxon>Platyhelminthes</taxon>
        <taxon>Cestoda</taxon>
        <taxon>Eucestoda</taxon>
        <taxon>Diphyllobothriidea</taxon>
        <taxon>Diphyllobothriidae</taxon>
        <taxon>Dibothriocephalus</taxon>
    </lineage>
</organism>